<comment type="caution">
    <text evidence="1">The sequence shown here is derived from an EMBL/GenBank/DDBJ whole genome shotgun (WGS) entry which is preliminary data.</text>
</comment>
<organism evidence="1 2">
    <name type="scientific">Miscanthus lutarioriparius</name>
    <dbReference type="NCBI Taxonomy" id="422564"/>
    <lineage>
        <taxon>Eukaryota</taxon>
        <taxon>Viridiplantae</taxon>
        <taxon>Streptophyta</taxon>
        <taxon>Embryophyta</taxon>
        <taxon>Tracheophyta</taxon>
        <taxon>Spermatophyta</taxon>
        <taxon>Magnoliopsida</taxon>
        <taxon>Liliopsida</taxon>
        <taxon>Poales</taxon>
        <taxon>Poaceae</taxon>
        <taxon>PACMAD clade</taxon>
        <taxon>Panicoideae</taxon>
        <taxon>Andropogonodae</taxon>
        <taxon>Andropogoneae</taxon>
        <taxon>Saccharinae</taxon>
        <taxon>Miscanthus</taxon>
    </lineage>
</organism>
<name>A0A811SE41_9POAL</name>
<protein>
    <submittedName>
        <fullName evidence="1">Uncharacterized protein</fullName>
    </submittedName>
</protein>
<sequence length="162" mass="18184">MEMEKMIGWQIPAFGMWNYCNGLSITQYFDSAMQARLMKRWNRCGIAAGAAVVVGEKAGVACGEQQLVLFRTPSFQRKPAAQIKVITREVEKHCDGNELPDGGSVQADEVVAYPVKRKVVISKAVDEDLYKVPQPPMYQKPRKMRKVVWSMWIGCLGLDCIA</sequence>
<gene>
    <name evidence="1" type="ORF">NCGR_LOCUS63810</name>
</gene>
<evidence type="ECO:0000313" key="2">
    <source>
        <dbReference type="Proteomes" id="UP000604825"/>
    </source>
</evidence>
<dbReference type="AlphaFoldDB" id="A0A811SE41"/>
<proteinExistence type="predicted"/>
<dbReference type="OrthoDB" id="755325at2759"/>
<dbReference type="EMBL" id="CAJGYO010000019">
    <property type="protein sequence ID" value="CAD6339712.1"/>
    <property type="molecule type" value="Genomic_DNA"/>
</dbReference>
<dbReference type="PANTHER" id="PTHR33699">
    <property type="entry name" value="EXPRESSED PROTEIN"/>
    <property type="match status" value="1"/>
</dbReference>
<evidence type="ECO:0000313" key="1">
    <source>
        <dbReference type="EMBL" id="CAD6339712.1"/>
    </source>
</evidence>
<dbReference type="PANTHER" id="PTHR33699:SF3">
    <property type="entry name" value="OS06G0347300 PROTEIN"/>
    <property type="match status" value="1"/>
</dbReference>
<keyword evidence="2" id="KW-1185">Reference proteome</keyword>
<dbReference type="Proteomes" id="UP000604825">
    <property type="component" value="Unassembled WGS sequence"/>
</dbReference>
<accession>A0A811SE41</accession>
<reference evidence="1" key="1">
    <citation type="submission" date="2020-10" db="EMBL/GenBank/DDBJ databases">
        <authorList>
            <person name="Han B."/>
            <person name="Lu T."/>
            <person name="Zhao Q."/>
            <person name="Huang X."/>
            <person name="Zhao Y."/>
        </authorList>
    </citation>
    <scope>NUCLEOTIDE SEQUENCE</scope>
</reference>